<feature type="binding site" evidence="5">
    <location>
        <position position="173"/>
    </location>
    <ligand>
        <name>(S)-malate</name>
        <dbReference type="ChEBI" id="CHEBI:15589"/>
    </ligand>
</feature>
<dbReference type="Gene3D" id="3.40.50.10380">
    <property type="entry name" value="Malic enzyme, N-terminal domain"/>
    <property type="match status" value="1"/>
</dbReference>
<feature type="binding site" evidence="6">
    <location>
        <position position="264"/>
    </location>
    <ligand>
        <name>a divalent metal cation</name>
        <dbReference type="ChEBI" id="CHEBI:60240"/>
    </ligand>
</feature>
<dbReference type="GO" id="GO:0004473">
    <property type="term" value="F:malate dehydrogenase (decarboxylating) (NADP+) activity"/>
    <property type="evidence" value="ECO:0007669"/>
    <property type="project" value="TreeGrafter"/>
</dbReference>
<name>A0A8T0GLL1_CERPU</name>
<evidence type="ECO:0000256" key="6">
    <source>
        <dbReference type="PIRSR" id="PIRSR000106-3"/>
    </source>
</evidence>
<keyword evidence="11" id="KW-1185">Reference proteome</keyword>
<dbReference type="PIRSF" id="PIRSF000106">
    <property type="entry name" value="ME"/>
    <property type="match status" value="1"/>
</dbReference>
<dbReference type="GO" id="GO:0051287">
    <property type="term" value="F:NAD binding"/>
    <property type="evidence" value="ECO:0007669"/>
    <property type="project" value="InterPro"/>
</dbReference>
<reference evidence="10" key="1">
    <citation type="submission" date="2020-06" db="EMBL/GenBank/DDBJ databases">
        <title>WGS assembly of Ceratodon purpureus strain R40.</title>
        <authorList>
            <person name="Carey S.B."/>
            <person name="Jenkins J."/>
            <person name="Shu S."/>
            <person name="Lovell J.T."/>
            <person name="Sreedasyam A."/>
            <person name="Maumus F."/>
            <person name="Tiley G.P."/>
            <person name="Fernandez-Pozo N."/>
            <person name="Barry K."/>
            <person name="Chen C."/>
            <person name="Wang M."/>
            <person name="Lipzen A."/>
            <person name="Daum C."/>
            <person name="Saski C.A."/>
            <person name="Payton A.C."/>
            <person name="Mcbreen J.C."/>
            <person name="Conrad R.E."/>
            <person name="Kollar L.M."/>
            <person name="Olsson S."/>
            <person name="Huttunen S."/>
            <person name="Landis J.B."/>
            <person name="Wickett N.J."/>
            <person name="Johnson M.G."/>
            <person name="Rensing S.A."/>
            <person name="Grimwood J."/>
            <person name="Schmutz J."/>
            <person name="Mcdaniel S.F."/>
        </authorList>
    </citation>
    <scope>NUCLEOTIDE SEQUENCE</scope>
    <source>
        <strain evidence="10">R40</strain>
    </source>
</reference>
<proteinExistence type="inferred from homology"/>
<comment type="cofactor">
    <cofactor evidence="1">
        <name>Mn(2+)</name>
        <dbReference type="ChEBI" id="CHEBI:29035"/>
    </cofactor>
</comment>
<feature type="binding site" evidence="6">
    <location>
        <position position="263"/>
    </location>
    <ligand>
        <name>a divalent metal cation</name>
        <dbReference type="ChEBI" id="CHEBI:60240"/>
    </ligand>
</feature>
<comment type="similarity">
    <text evidence="2 7">Belongs to the malic enzymes family.</text>
</comment>
<feature type="active site" description="Proton acceptor" evidence="4">
    <location>
        <position position="191"/>
    </location>
</feature>
<dbReference type="FunFam" id="3.40.50.10380:FF:000023">
    <property type="entry name" value="Malic enzyme"/>
    <property type="match status" value="1"/>
</dbReference>
<sequence>MGSIETAKDGGSTVDTFGEAELITPWTHSVACGMELLRNPRFNKGLAFTEEERRVHFLNGLLPPAVETQELQVKRIMRNIRKLKEPLDKYSAIMDLQVRNERLFYKVLLDNVEELLPIVYTPIEGDACEDYSEIFHNPNGVFISLKEKGRIIDCLKNFPNQNIQAIVVTDGERILGLGDLGCQGMGIPVGKLALYTALGGVRPSVTLPITLDVGTNNQKLLDDEFYIGLRQKRATGKEYDDFVEEFMDAVKQAYGEKILVQFEDFANHNAFRLLAKYTKTHVVFNDDIQGTAAVTLAGILAALPITGGTLADHNFLFFGAGEAGTGIAELIAQELAKQGKLSLDDARKKTWLFDTHGLVTKSRKEDMMEYKHPFAHEHEPVSDLVAAIKKVKPSVIVGTSTVGGAFTKEVLEALCENHETPIVFALSNPVRKAECTAEDCYKYTKGKAIFASGSPFPPVKYEGKEYVNGEANNCYIFPGVAFGCLISGATRCHDEMFLRAAETLASTVTKEDLARKQLYPALPQIRDISAKVAAAVAEVAYEKGVASNLPKPADMLQHVKASMYSPLYRWQKTKKLSH</sequence>
<dbReference type="PANTHER" id="PTHR23406">
    <property type="entry name" value="MALIC ENZYME-RELATED"/>
    <property type="match status" value="1"/>
</dbReference>
<dbReference type="SUPFAM" id="SSF53223">
    <property type="entry name" value="Aminoacid dehydrogenase-like, N-terminal domain"/>
    <property type="match status" value="1"/>
</dbReference>
<comment type="caution">
    <text evidence="10">The sequence shown here is derived from an EMBL/GenBank/DDBJ whole genome shotgun (WGS) entry which is preliminary data.</text>
</comment>
<dbReference type="GO" id="GO:0046872">
    <property type="term" value="F:metal ion binding"/>
    <property type="evidence" value="ECO:0007669"/>
    <property type="project" value="UniProtKB-KW"/>
</dbReference>
<dbReference type="InterPro" id="IPR037062">
    <property type="entry name" value="Malic_N_dom_sf"/>
</dbReference>
<dbReference type="NCBIfam" id="NF010052">
    <property type="entry name" value="PRK13529.1"/>
    <property type="match status" value="1"/>
</dbReference>
<dbReference type="PANTHER" id="PTHR23406:SF64">
    <property type="entry name" value="NADP-DEPENDENT MALIC ENZYME 3"/>
    <property type="match status" value="1"/>
</dbReference>
<evidence type="ECO:0000259" key="9">
    <source>
        <dbReference type="SMART" id="SM01274"/>
    </source>
</evidence>
<dbReference type="Pfam" id="PF00390">
    <property type="entry name" value="malic"/>
    <property type="match status" value="1"/>
</dbReference>
<dbReference type="InterPro" id="IPR001891">
    <property type="entry name" value="Malic_OxRdtase"/>
</dbReference>
<evidence type="ECO:0000256" key="2">
    <source>
        <dbReference type="ARBA" id="ARBA00008785"/>
    </source>
</evidence>
<dbReference type="GO" id="GO:0006108">
    <property type="term" value="P:malate metabolic process"/>
    <property type="evidence" value="ECO:0007669"/>
    <property type="project" value="TreeGrafter"/>
</dbReference>
<dbReference type="EMBL" id="CM026431">
    <property type="protein sequence ID" value="KAG0559860.1"/>
    <property type="molecule type" value="Genomic_DNA"/>
</dbReference>
<dbReference type="FunFam" id="3.40.50.720:FF:000182">
    <property type="entry name" value="NAD-dependent malic enzyme"/>
    <property type="match status" value="1"/>
</dbReference>
<dbReference type="InterPro" id="IPR012301">
    <property type="entry name" value="Malic_N_dom"/>
</dbReference>
<evidence type="ECO:0000256" key="1">
    <source>
        <dbReference type="ARBA" id="ARBA00001936"/>
    </source>
</evidence>
<dbReference type="SMART" id="SM00919">
    <property type="entry name" value="Malic_M"/>
    <property type="match status" value="1"/>
</dbReference>
<gene>
    <name evidence="10" type="ORF">KC19_10G135000</name>
</gene>
<dbReference type="InterPro" id="IPR015884">
    <property type="entry name" value="Malic_enzyme_CS"/>
</dbReference>
<dbReference type="SUPFAM" id="SSF51735">
    <property type="entry name" value="NAD(P)-binding Rossmann-fold domains"/>
    <property type="match status" value="1"/>
</dbReference>
<feature type="domain" description="Malic enzyme N-terminal" evidence="9">
    <location>
        <begin position="97"/>
        <end position="278"/>
    </location>
</feature>
<dbReference type="SMART" id="SM01274">
    <property type="entry name" value="malic"/>
    <property type="match status" value="1"/>
</dbReference>
<evidence type="ECO:0000256" key="4">
    <source>
        <dbReference type="PIRSR" id="PIRSR000106-1"/>
    </source>
</evidence>
<dbReference type="InterPro" id="IPR012302">
    <property type="entry name" value="Malic_NAD-bd"/>
</dbReference>
<feature type="binding site" evidence="5">
    <location>
        <position position="472"/>
    </location>
    <ligand>
        <name>(S)-malate</name>
        <dbReference type="ChEBI" id="CHEBI:15589"/>
    </ligand>
</feature>
<dbReference type="InterPro" id="IPR046346">
    <property type="entry name" value="Aminoacid_DH-like_N_sf"/>
</dbReference>
<dbReference type="Pfam" id="PF03949">
    <property type="entry name" value="Malic_M"/>
    <property type="match status" value="1"/>
</dbReference>
<dbReference type="Gene3D" id="3.40.50.720">
    <property type="entry name" value="NAD(P)-binding Rossmann-like Domain"/>
    <property type="match status" value="1"/>
</dbReference>
<evidence type="ECO:0000259" key="8">
    <source>
        <dbReference type="SMART" id="SM00919"/>
    </source>
</evidence>
<keyword evidence="3 6" id="KW-0479">Metal-binding</keyword>
<feature type="binding site" evidence="6">
    <location>
        <position position="287"/>
    </location>
    <ligand>
        <name>a divalent metal cation</name>
        <dbReference type="ChEBI" id="CHEBI:60240"/>
    </ligand>
</feature>
<keyword evidence="7" id="KW-0560">Oxidoreductase</keyword>
<evidence type="ECO:0000256" key="3">
    <source>
        <dbReference type="ARBA" id="ARBA00022723"/>
    </source>
</evidence>
<dbReference type="GO" id="GO:0009507">
    <property type="term" value="C:chloroplast"/>
    <property type="evidence" value="ECO:0007669"/>
    <property type="project" value="TreeGrafter"/>
</dbReference>
<protein>
    <recommendedName>
        <fullName evidence="7">Malic enzyme</fullName>
    </recommendedName>
</protein>
<evidence type="ECO:0000313" key="10">
    <source>
        <dbReference type="EMBL" id="KAG0559860.1"/>
    </source>
</evidence>
<organism evidence="10 11">
    <name type="scientific">Ceratodon purpureus</name>
    <name type="common">Fire moss</name>
    <name type="synonym">Dicranum purpureum</name>
    <dbReference type="NCBI Taxonomy" id="3225"/>
    <lineage>
        <taxon>Eukaryota</taxon>
        <taxon>Viridiplantae</taxon>
        <taxon>Streptophyta</taxon>
        <taxon>Embryophyta</taxon>
        <taxon>Bryophyta</taxon>
        <taxon>Bryophytina</taxon>
        <taxon>Bryopsida</taxon>
        <taxon>Dicranidae</taxon>
        <taxon>Pseudoditrichales</taxon>
        <taxon>Ditrichaceae</taxon>
        <taxon>Ceratodon</taxon>
    </lineage>
</organism>
<feature type="domain" description="Malic enzyme NAD-binding" evidence="8">
    <location>
        <begin position="288"/>
        <end position="541"/>
    </location>
</feature>
<dbReference type="PRINTS" id="PR00072">
    <property type="entry name" value="MALOXRDTASE"/>
</dbReference>
<dbReference type="PROSITE" id="PS00331">
    <property type="entry name" value="MALIC_ENZYMES"/>
    <property type="match status" value="1"/>
</dbReference>
<feature type="binding site" evidence="5">
    <location>
        <position position="428"/>
    </location>
    <ligand>
        <name>(S)-malate</name>
        <dbReference type="ChEBI" id="CHEBI:15589"/>
    </ligand>
</feature>
<evidence type="ECO:0000313" key="11">
    <source>
        <dbReference type="Proteomes" id="UP000822688"/>
    </source>
</evidence>
<evidence type="ECO:0000256" key="5">
    <source>
        <dbReference type="PIRSR" id="PIRSR000106-2"/>
    </source>
</evidence>
<comment type="cofactor">
    <cofactor evidence="6">
        <name>Mg(2+)</name>
        <dbReference type="ChEBI" id="CHEBI:18420"/>
    </cofactor>
    <cofactor evidence="6">
        <name>Mn(2+)</name>
        <dbReference type="ChEBI" id="CHEBI:29035"/>
    </cofactor>
    <text evidence="6">Divalent metal cations. Prefers magnesium or manganese.</text>
</comment>
<dbReference type="AlphaFoldDB" id="A0A8T0GLL1"/>
<dbReference type="CDD" id="cd05312">
    <property type="entry name" value="NAD_bind_1_malic_enz"/>
    <property type="match status" value="1"/>
</dbReference>
<accession>A0A8T0GLL1</accession>
<feature type="active site" description="Proton donor" evidence="4">
    <location>
        <position position="120"/>
    </location>
</feature>
<dbReference type="Proteomes" id="UP000822688">
    <property type="component" value="Chromosome 10"/>
</dbReference>
<evidence type="ECO:0000256" key="7">
    <source>
        <dbReference type="RuleBase" id="RU003426"/>
    </source>
</evidence>
<dbReference type="InterPro" id="IPR036291">
    <property type="entry name" value="NAD(P)-bd_dom_sf"/>
</dbReference>